<feature type="region of interest" description="Disordered" evidence="14">
    <location>
        <begin position="1261"/>
        <end position="1326"/>
    </location>
</feature>
<evidence type="ECO:0000313" key="21">
    <source>
        <dbReference type="Proteomes" id="UP000045706"/>
    </source>
</evidence>
<feature type="compositionally biased region" description="Polar residues" evidence="14">
    <location>
        <begin position="1296"/>
        <end position="1305"/>
    </location>
</feature>
<dbReference type="SUPFAM" id="SSF143548">
    <property type="entry name" value="Serine metabolism enzymes domain"/>
    <property type="match status" value="1"/>
</dbReference>
<dbReference type="CDD" id="cd04902">
    <property type="entry name" value="ACT_3PGDH-xct"/>
    <property type="match status" value="1"/>
</dbReference>
<dbReference type="GO" id="GO:0006564">
    <property type="term" value="P:L-serine biosynthetic process"/>
    <property type="evidence" value="ECO:0007669"/>
    <property type="project" value="UniProtKB-KW"/>
</dbReference>
<dbReference type="Pfam" id="PF00389">
    <property type="entry name" value="2-Hacid_dh"/>
    <property type="match status" value="1"/>
</dbReference>
<proteinExistence type="inferred from homology"/>
<dbReference type="PROSITE" id="PS51371">
    <property type="entry name" value="CBS"/>
    <property type="match status" value="1"/>
</dbReference>
<dbReference type="InterPro" id="IPR002550">
    <property type="entry name" value="CNNM"/>
</dbReference>
<dbReference type="InterPro" id="IPR006140">
    <property type="entry name" value="D-isomer_DH_NAD-bd"/>
</dbReference>
<dbReference type="InterPro" id="IPR006139">
    <property type="entry name" value="D-isomer_2_OHA_DH_cat_dom"/>
</dbReference>
<feature type="compositionally biased region" description="Low complexity" evidence="14">
    <location>
        <begin position="1274"/>
        <end position="1284"/>
    </location>
</feature>
<dbReference type="Gene3D" id="3.10.580.10">
    <property type="entry name" value="CBS-domain"/>
    <property type="match status" value="1"/>
</dbReference>
<organism evidence="19 20">
    <name type="scientific">Verticillium longisporum</name>
    <name type="common">Verticillium dahliae var. longisporum</name>
    <dbReference type="NCBI Taxonomy" id="100787"/>
    <lineage>
        <taxon>Eukaryota</taxon>
        <taxon>Fungi</taxon>
        <taxon>Dikarya</taxon>
        <taxon>Ascomycota</taxon>
        <taxon>Pezizomycotina</taxon>
        <taxon>Sordariomycetes</taxon>
        <taxon>Hypocreomycetidae</taxon>
        <taxon>Glomerellales</taxon>
        <taxon>Plectosphaerellaceae</taxon>
        <taxon>Verticillium</taxon>
    </lineage>
</organism>
<dbReference type="EMBL" id="CVQI01014780">
    <property type="protein sequence ID" value="CRK23527.1"/>
    <property type="molecule type" value="Genomic_DNA"/>
</dbReference>
<evidence type="ECO:0000256" key="15">
    <source>
        <dbReference type="SAM" id="Phobius"/>
    </source>
</evidence>
<feature type="transmembrane region" description="Helical" evidence="15">
    <location>
        <begin position="705"/>
        <end position="728"/>
    </location>
</feature>
<evidence type="ECO:0000256" key="8">
    <source>
        <dbReference type="ARBA" id="ARBA00023027"/>
    </source>
</evidence>
<dbReference type="InterPro" id="IPR044751">
    <property type="entry name" value="Ion_transp-like_CBS"/>
</dbReference>
<dbReference type="InterPro" id="IPR045095">
    <property type="entry name" value="ACDP"/>
</dbReference>
<evidence type="ECO:0000256" key="4">
    <source>
        <dbReference type="ARBA" id="ARBA00022692"/>
    </source>
</evidence>
<dbReference type="EC" id="1.1.1.95" evidence="13"/>
<dbReference type="SUPFAM" id="SSF51735">
    <property type="entry name" value="NAD(P)-binding Rossmann-fold domains"/>
    <property type="match status" value="1"/>
</dbReference>
<comment type="pathway">
    <text evidence="2 13">Amino-acid biosynthesis; L-serine biosynthesis; L-serine from 3-phospho-D-glycerate: step 1/3.</text>
</comment>
<dbReference type="GO" id="GO:0016020">
    <property type="term" value="C:membrane"/>
    <property type="evidence" value="ECO:0007669"/>
    <property type="project" value="UniProtKB-SubCell"/>
</dbReference>
<dbReference type="FunFam" id="3.10.580.10:FF:000006">
    <property type="entry name" value="DUF21 and CBS domain protein"/>
    <property type="match status" value="1"/>
</dbReference>
<dbReference type="CDD" id="cd04590">
    <property type="entry name" value="CBS_pair_CorC_HlyC_assoc"/>
    <property type="match status" value="1"/>
</dbReference>
<evidence type="ECO:0000256" key="11">
    <source>
        <dbReference type="PROSITE-ProRule" id="PRU00703"/>
    </source>
</evidence>
<feature type="compositionally biased region" description="Polar residues" evidence="14">
    <location>
        <begin position="1345"/>
        <end position="1363"/>
    </location>
</feature>
<dbReference type="FunFam" id="3.40.50.720:FF:000021">
    <property type="entry name" value="D-3-phosphoglycerate dehydrogenase"/>
    <property type="match status" value="1"/>
</dbReference>
<keyword evidence="8 13" id="KW-0520">NAD</keyword>
<dbReference type="STRING" id="100787.A0A0G4MHY5"/>
<keyword evidence="11" id="KW-0129">CBS domain</keyword>
<keyword evidence="13" id="KW-0718">Serine biosynthesis</keyword>
<evidence type="ECO:0000259" key="16">
    <source>
        <dbReference type="PROSITE" id="PS51371"/>
    </source>
</evidence>
<feature type="transmembrane region" description="Helical" evidence="15">
    <location>
        <begin position="820"/>
        <end position="840"/>
    </location>
</feature>
<evidence type="ECO:0000313" key="20">
    <source>
        <dbReference type="Proteomes" id="UP000044602"/>
    </source>
</evidence>
<dbReference type="EMBL" id="CVQH01022639">
    <property type="protein sequence ID" value="CRK33814.1"/>
    <property type="molecule type" value="Genomic_DNA"/>
</dbReference>
<name>A0A0G4MHY5_VERLO</name>
<dbReference type="InterPro" id="IPR046342">
    <property type="entry name" value="CBS_dom_sf"/>
</dbReference>
<feature type="region of interest" description="Disordered" evidence="14">
    <location>
        <begin position="1064"/>
        <end position="1102"/>
    </location>
</feature>
<dbReference type="Pfam" id="PF02826">
    <property type="entry name" value="2-Hacid_dh_C"/>
    <property type="match status" value="1"/>
</dbReference>
<dbReference type="Proteomes" id="UP000044602">
    <property type="component" value="Unassembled WGS sequence"/>
</dbReference>
<keyword evidence="6 12" id="KW-1133">Transmembrane helix</keyword>
<dbReference type="InterPro" id="IPR045865">
    <property type="entry name" value="ACT-like_dom_sf"/>
</dbReference>
<reference evidence="20 21" key="1">
    <citation type="submission" date="2015-05" db="EMBL/GenBank/DDBJ databases">
        <authorList>
            <person name="Fogelqvist Johan"/>
        </authorList>
    </citation>
    <scope>NUCLEOTIDE SEQUENCE [LARGE SCALE GENOMIC DNA]</scope>
    <source>
        <strain evidence="19">VL1</strain>
        <strain evidence="18">VL2</strain>
    </source>
</reference>
<dbReference type="GO" id="GO:0004617">
    <property type="term" value="F:phosphoglycerate dehydrogenase activity"/>
    <property type="evidence" value="ECO:0007669"/>
    <property type="project" value="UniProtKB-EC"/>
</dbReference>
<dbReference type="PANTHER" id="PTHR12064:SF97">
    <property type="entry name" value="METAL TRANSPORTER CNNM-5"/>
    <property type="match status" value="1"/>
</dbReference>
<keyword evidence="9 12" id="KW-0472">Membrane</keyword>
<dbReference type="InterPro" id="IPR045626">
    <property type="entry name" value="PGDH_ASB_dom"/>
</dbReference>
<evidence type="ECO:0000256" key="1">
    <source>
        <dbReference type="ARBA" id="ARBA00004141"/>
    </source>
</evidence>
<evidence type="ECO:0000256" key="14">
    <source>
        <dbReference type="SAM" id="MobiDB-lite"/>
    </source>
</evidence>
<dbReference type="FunFam" id="3.30.1330.90:FF:000003">
    <property type="entry name" value="D-3-phosphoglycerate dehydrogenase"/>
    <property type="match status" value="1"/>
</dbReference>
<dbReference type="NCBIfam" id="TIGR01327">
    <property type="entry name" value="PGDH"/>
    <property type="match status" value="1"/>
</dbReference>
<dbReference type="InterPro" id="IPR006236">
    <property type="entry name" value="PGDH"/>
</dbReference>
<dbReference type="SUPFAM" id="SSF54631">
    <property type="entry name" value="CBS-domain pair"/>
    <property type="match status" value="1"/>
</dbReference>
<accession>A0A0G4MHY5</accession>
<comment type="similarity">
    <text evidence="3 13">Belongs to the D-isomer specific 2-hydroxyacid dehydrogenase family.</text>
</comment>
<evidence type="ECO:0000259" key="17">
    <source>
        <dbReference type="PROSITE" id="PS51846"/>
    </source>
</evidence>
<dbReference type="SUPFAM" id="SSF52283">
    <property type="entry name" value="Formate/glycerate dehydrogenase catalytic domain-like"/>
    <property type="match status" value="1"/>
</dbReference>
<feature type="domain" description="CNNM transmembrane" evidence="17">
    <location>
        <begin position="699"/>
        <end position="884"/>
    </location>
</feature>
<dbReference type="GO" id="GO:0030026">
    <property type="term" value="P:intracellular manganese ion homeostasis"/>
    <property type="evidence" value="ECO:0007669"/>
    <property type="project" value="TreeGrafter"/>
</dbReference>
<evidence type="ECO:0000256" key="7">
    <source>
        <dbReference type="ARBA" id="ARBA00023002"/>
    </source>
</evidence>
<feature type="transmembrane region" description="Helical" evidence="15">
    <location>
        <begin position="789"/>
        <end position="808"/>
    </location>
</feature>
<comment type="subcellular location">
    <subcellularLocation>
        <location evidence="1">Membrane</location>
        <topology evidence="1">Multi-pass membrane protein</topology>
    </subcellularLocation>
</comment>
<dbReference type="UniPathway" id="UPA00135">
    <property type="reaction ID" value="UER00196"/>
</dbReference>
<sequence length="1423" mass="151892">MAPSAIGQFTSTVSSIVADKPRILVPEKVSPDGLALLKDKYDVDNRLGLSAEELIAEIPGYHALIVRSETKVNADVLAAGKKLKVVARAGVGVDNIDVDAATQHGIIVVNSPAGNILAAAEHTIALLFATARNVGRADTTMKDGKWERGKLVGVEVGNKTLGIIGLGKVGMKVARMAIGLGMKVKAVDPYASKDIARQAHVELVPDLQTILPDVDFLTIHTPLMASTLDLLKEDEFKKMKKTARVLNVARGGVYNEAALLTALDEGCIAGAGLDVFTSEPPVADSTAARLTRHPKVVATPHLGASTVEAQENVSMDVCTQVVEILGGGMPTAAVNAPLILPEEYKKLQPFVRLIEKMGGLYTQHFVGSKGGMVGGRKFELVYHGELSGISNTRPLLAALVKGLVSSISDAGGRDVNIVNANMIAKERGVVISETHSGDRTNAIYSSLVTLRSYDDRPGSEQVIEGYVSGQSIYISRLDRFNATFEPEGTLLVLHNYDEPGKIGGVGMVLGRYGVNIRFMQVASVDAGAKRKRVEGENGNEENEALMILGVDGVSAEVVADLKGTEGILDPQSSSDPPITALFDSTPPSRPNQRDDLETNPIALLPTFGVRLQVSFSSAPWSRKSSHLQQPQRHQRTPFAQHRHMMTARSSTRPGNASGTFGIVRTGVIGLAKALTLGVSSVAGAPLGIRDHHNDVPEETGSTRTVLFIVSLVLVLLGGAFAGLTIALMGQDSIYLQVMAGDPYEPQSKNAKRVYNLLKKGKHWVLVTLLLSNVIVNETLPVVLDRCLGGGVAAVVGSTVLIVIFGEVVPQSICVRYGLQIGGVMAKPVLVMMWLMAPVAWPTAKLLDWALGEDHGTIYKKSGLKTLVTLHKSLGEVGERLNQDEVTIISAVLDLKDKSVETVMTPMDDVFTMAEDTVLDEKTMDRILSEGYSRIPIHAPGKPRDFVGMLLVKILITYDPEDAWKVKDFPLATLPETRPETSCLDIVNFFQEGKSHMVLVSESPGEDYGALGVVTLEDVIEELIGEEIIDESDVYIDVHKAIRRLTPAPKARPMKKDMEDVANRANENGNGKLIDVGDDEEPHDKRISSLGGQGDVANMSTSPGKTATFLMRRSSAGPDGRMQATTVPVKANLEEIKRQLKHLGPSNRNTNPRDTKSTTVKIKKTAMGGQVVVQPPAQRSRPASVAGDLIESRLLDDEVIEDENTPLIARPKLTGKGGVHAVRKSYVGAGMSGAQARLAAQEYDDLVPVETTQAVPELQMPTIKDEEPRGAGAVTSSNTSPTSTTKPDLIVAVDNGRASSRGSITGANEDGGGGVTPRRRTLVRSGSISENIVETSSGVRKIVIQAASSDSDNESKLSAASGNRQPAKKSDQEDSISYAAAAQESEEAEAADEARPSTAPSNAEGTLVGPKKKKNKKKKKGGKP</sequence>
<dbReference type="Gene3D" id="3.30.70.260">
    <property type="match status" value="1"/>
</dbReference>
<feature type="compositionally biased region" description="Basic residues" evidence="14">
    <location>
        <begin position="1409"/>
        <end position="1423"/>
    </location>
</feature>
<dbReference type="InterPro" id="IPR036291">
    <property type="entry name" value="NAD(P)-bd_dom_sf"/>
</dbReference>
<dbReference type="Pfam" id="PF01595">
    <property type="entry name" value="CNNM"/>
    <property type="match status" value="1"/>
</dbReference>
<evidence type="ECO:0000256" key="6">
    <source>
        <dbReference type="ARBA" id="ARBA00022989"/>
    </source>
</evidence>
<keyword evidence="4 12" id="KW-0812">Transmembrane</keyword>
<evidence type="ECO:0000256" key="3">
    <source>
        <dbReference type="ARBA" id="ARBA00005854"/>
    </source>
</evidence>
<evidence type="ECO:0000313" key="18">
    <source>
        <dbReference type="EMBL" id="CRK23527.1"/>
    </source>
</evidence>
<feature type="region of interest" description="Disordered" evidence="14">
    <location>
        <begin position="566"/>
        <end position="596"/>
    </location>
</feature>
<evidence type="ECO:0000256" key="13">
    <source>
        <dbReference type="RuleBase" id="RU363003"/>
    </source>
</evidence>
<evidence type="ECO:0000256" key="10">
    <source>
        <dbReference type="ARBA" id="ARBA00048731"/>
    </source>
</evidence>
<comment type="catalytic activity">
    <reaction evidence="10 13">
        <text>(2R)-3-phosphoglycerate + NAD(+) = 3-phosphooxypyruvate + NADH + H(+)</text>
        <dbReference type="Rhea" id="RHEA:12641"/>
        <dbReference type="ChEBI" id="CHEBI:15378"/>
        <dbReference type="ChEBI" id="CHEBI:18110"/>
        <dbReference type="ChEBI" id="CHEBI:57540"/>
        <dbReference type="ChEBI" id="CHEBI:57945"/>
        <dbReference type="ChEBI" id="CHEBI:58272"/>
        <dbReference type="EC" id="1.1.1.95"/>
    </reaction>
</comment>
<dbReference type="Pfam" id="PF19304">
    <property type="entry name" value="PGDH_inter"/>
    <property type="match status" value="1"/>
</dbReference>
<dbReference type="GO" id="GO:0051287">
    <property type="term" value="F:NAD binding"/>
    <property type="evidence" value="ECO:0007669"/>
    <property type="project" value="UniProtKB-UniRule"/>
</dbReference>
<dbReference type="CDD" id="cd12173">
    <property type="entry name" value="PGDH_4"/>
    <property type="match status" value="1"/>
</dbReference>
<dbReference type="Gene3D" id="3.40.50.720">
    <property type="entry name" value="NAD(P)-binding Rossmann-like Domain"/>
    <property type="match status" value="2"/>
</dbReference>
<evidence type="ECO:0000313" key="19">
    <source>
        <dbReference type="EMBL" id="CRK33814.1"/>
    </source>
</evidence>
<evidence type="ECO:0000256" key="9">
    <source>
        <dbReference type="ARBA" id="ARBA00023136"/>
    </source>
</evidence>
<dbReference type="PANTHER" id="PTHR12064">
    <property type="entry name" value="METAL TRANSPORTER CNNM"/>
    <property type="match status" value="1"/>
</dbReference>
<dbReference type="Gene3D" id="3.30.1330.90">
    <property type="entry name" value="D-3-phosphoglycerate dehydrogenase, domain 3"/>
    <property type="match status" value="1"/>
</dbReference>
<protein>
    <recommendedName>
        <fullName evidence="13">D-3-phosphoglycerate dehydrogenase</fullName>
        <ecNumber evidence="13">1.1.1.95</ecNumber>
    </recommendedName>
</protein>
<dbReference type="Proteomes" id="UP000045706">
    <property type="component" value="Unassembled WGS sequence"/>
</dbReference>
<keyword evidence="13" id="KW-0028">Amino-acid biosynthesis</keyword>
<dbReference type="PROSITE" id="PS51846">
    <property type="entry name" value="CNNM"/>
    <property type="match status" value="1"/>
</dbReference>
<evidence type="ECO:0000256" key="5">
    <source>
        <dbReference type="ARBA" id="ARBA00022737"/>
    </source>
</evidence>
<dbReference type="GO" id="GO:0005737">
    <property type="term" value="C:cytoplasm"/>
    <property type="evidence" value="ECO:0007669"/>
    <property type="project" value="TreeGrafter"/>
</dbReference>
<dbReference type="SUPFAM" id="SSF55021">
    <property type="entry name" value="ACT-like"/>
    <property type="match status" value="1"/>
</dbReference>
<dbReference type="GO" id="GO:0010960">
    <property type="term" value="P:magnesium ion homeostasis"/>
    <property type="evidence" value="ECO:0007669"/>
    <property type="project" value="InterPro"/>
</dbReference>
<keyword evidence="7 13" id="KW-0560">Oxidoreductase</keyword>
<keyword evidence="5" id="KW-0677">Repeat</keyword>
<feature type="region of interest" description="Disordered" evidence="14">
    <location>
        <begin position="1345"/>
        <end position="1423"/>
    </location>
</feature>
<gene>
    <name evidence="19" type="ORF">BN1708_006176</name>
    <name evidence="18" type="ORF">BN1723_013013</name>
</gene>
<feature type="domain" description="CBS" evidence="16">
    <location>
        <begin position="965"/>
        <end position="1030"/>
    </location>
</feature>
<evidence type="ECO:0000256" key="12">
    <source>
        <dbReference type="PROSITE-ProRule" id="PRU01193"/>
    </source>
</evidence>
<dbReference type="InterPro" id="IPR000644">
    <property type="entry name" value="CBS_dom"/>
</dbReference>
<evidence type="ECO:0000256" key="2">
    <source>
        <dbReference type="ARBA" id="ARBA00005216"/>
    </source>
</evidence>
<keyword evidence="20" id="KW-1185">Reference proteome</keyword>
<dbReference type="InterPro" id="IPR029009">
    <property type="entry name" value="ASB_dom_sf"/>
</dbReference>